<name>A0A1X0Q762_9MICR</name>
<accession>A0A1X0Q762</accession>
<dbReference type="Pfam" id="PF07491">
    <property type="entry name" value="PPI_Ypi1"/>
    <property type="match status" value="1"/>
</dbReference>
<proteinExistence type="predicted"/>
<sequence>MERRRTNLCFRNSGRRTIKTLKLVRRKKVTWSSSTVDNSKLNKKSSKCCCIVHNDGIDVPSEKNKYERT</sequence>
<gene>
    <name evidence="1" type="ORF">A0H76_703</name>
</gene>
<protein>
    <recommendedName>
        <fullName evidence="3">Type 1 phosphatases regulator</fullName>
    </recommendedName>
</protein>
<evidence type="ECO:0000313" key="1">
    <source>
        <dbReference type="EMBL" id="ORD95595.1"/>
    </source>
</evidence>
<dbReference type="GO" id="GO:0004865">
    <property type="term" value="F:protein serine/threonine phosphatase inhibitor activity"/>
    <property type="evidence" value="ECO:0007669"/>
    <property type="project" value="InterPro"/>
</dbReference>
<reference evidence="1 2" key="1">
    <citation type="journal article" date="2017" name="Environ. Microbiol.">
        <title>Decay of the glycolytic pathway and adaptation to intranuclear parasitism within Enterocytozoonidae microsporidia.</title>
        <authorList>
            <person name="Wiredu Boakye D."/>
            <person name="Jaroenlak P."/>
            <person name="Prachumwat A."/>
            <person name="Williams T.A."/>
            <person name="Bateman K.S."/>
            <person name="Itsathitphaisarn O."/>
            <person name="Sritunyalucksana K."/>
            <person name="Paszkiewicz K.H."/>
            <person name="Moore K.A."/>
            <person name="Stentiford G.D."/>
            <person name="Williams B.A."/>
        </authorList>
    </citation>
    <scope>NUCLEOTIDE SEQUENCE [LARGE SCALE GENOMIC DNA]</scope>
    <source>
        <strain evidence="2">canceri</strain>
    </source>
</reference>
<dbReference type="InterPro" id="IPR011107">
    <property type="entry name" value="PPI_Ypi1"/>
</dbReference>
<dbReference type="VEuPathDB" id="MicrosporidiaDB:HERIO_178"/>
<dbReference type="AlphaFoldDB" id="A0A1X0Q762"/>
<dbReference type="VEuPathDB" id="MicrosporidiaDB:A0H76_703"/>
<comment type="caution">
    <text evidence="1">The sequence shown here is derived from an EMBL/GenBank/DDBJ whole genome shotgun (WGS) entry which is preliminary data.</text>
</comment>
<dbReference type="Proteomes" id="UP000192501">
    <property type="component" value="Unassembled WGS sequence"/>
</dbReference>
<evidence type="ECO:0000313" key="2">
    <source>
        <dbReference type="Proteomes" id="UP000192501"/>
    </source>
</evidence>
<evidence type="ECO:0008006" key="3">
    <source>
        <dbReference type="Google" id="ProtNLM"/>
    </source>
</evidence>
<dbReference type="EMBL" id="LTAI01001326">
    <property type="protein sequence ID" value="ORD95595.1"/>
    <property type="molecule type" value="Genomic_DNA"/>
</dbReference>
<organism evidence="1 2">
    <name type="scientific">Hepatospora eriocheir</name>
    <dbReference type="NCBI Taxonomy" id="1081669"/>
    <lineage>
        <taxon>Eukaryota</taxon>
        <taxon>Fungi</taxon>
        <taxon>Fungi incertae sedis</taxon>
        <taxon>Microsporidia</taxon>
        <taxon>Hepatosporidae</taxon>
        <taxon>Hepatospora</taxon>
    </lineage>
</organism>